<dbReference type="Proteomes" id="UP000824262">
    <property type="component" value="Unassembled WGS sequence"/>
</dbReference>
<gene>
    <name evidence="1" type="ORF">IAB77_08480</name>
</gene>
<protein>
    <submittedName>
        <fullName evidence="1">Uncharacterized protein</fullName>
    </submittedName>
</protein>
<reference evidence="1" key="2">
    <citation type="journal article" date="2021" name="PeerJ">
        <title>Extensive microbial diversity within the chicken gut microbiome revealed by metagenomics and culture.</title>
        <authorList>
            <person name="Gilroy R."/>
            <person name="Ravi A."/>
            <person name="Getino M."/>
            <person name="Pursley I."/>
            <person name="Horton D.L."/>
            <person name="Alikhan N.F."/>
            <person name="Baker D."/>
            <person name="Gharbi K."/>
            <person name="Hall N."/>
            <person name="Watson M."/>
            <person name="Adriaenssens E.M."/>
            <person name="Foster-Nyarko E."/>
            <person name="Jarju S."/>
            <person name="Secka A."/>
            <person name="Antonio M."/>
            <person name="Oren A."/>
            <person name="Chaudhuri R.R."/>
            <person name="La Ragione R."/>
            <person name="Hildebrand F."/>
            <person name="Pallen M.J."/>
        </authorList>
    </citation>
    <scope>NUCLEOTIDE SEQUENCE</scope>
    <source>
        <strain evidence="1">ChiBcolR7-354</strain>
    </source>
</reference>
<sequence>MSTLLPDTPEAPSGWNTPNHYFCETVNRDGESVRIQLSFSAHNIPDGLRAQCERIDALTHSGPIPAGWQWRVTFKTPSVPVSGPMDEAALFAGLDKYLEGVREFEAKAANQSFLC</sequence>
<evidence type="ECO:0000313" key="2">
    <source>
        <dbReference type="Proteomes" id="UP000824262"/>
    </source>
</evidence>
<proteinExistence type="predicted"/>
<organism evidence="1 2">
    <name type="scientific">Candidatus Scatomorpha intestinavium</name>
    <dbReference type="NCBI Taxonomy" id="2840922"/>
    <lineage>
        <taxon>Bacteria</taxon>
        <taxon>Bacillati</taxon>
        <taxon>Bacillota</taxon>
        <taxon>Clostridia</taxon>
        <taxon>Eubacteriales</taxon>
        <taxon>Candidatus Scatomorpha</taxon>
    </lineage>
</organism>
<comment type="caution">
    <text evidence="1">The sequence shown here is derived from an EMBL/GenBank/DDBJ whole genome shotgun (WGS) entry which is preliminary data.</text>
</comment>
<reference evidence="1" key="1">
    <citation type="submission" date="2020-10" db="EMBL/GenBank/DDBJ databases">
        <authorList>
            <person name="Gilroy R."/>
        </authorList>
    </citation>
    <scope>NUCLEOTIDE SEQUENCE</scope>
    <source>
        <strain evidence="1">ChiBcolR7-354</strain>
    </source>
</reference>
<dbReference type="AlphaFoldDB" id="A0A9D0ZFQ1"/>
<name>A0A9D0ZFQ1_9FIRM</name>
<evidence type="ECO:0000313" key="1">
    <source>
        <dbReference type="EMBL" id="HIQ79277.1"/>
    </source>
</evidence>
<dbReference type="EMBL" id="DVGA01000092">
    <property type="protein sequence ID" value="HIQ79277.1"/>
    <property type="molecule type" value="Genomic_DNA"/>
</dbReference>
<accession>A0A9D0ZFQ1</accession>